<organism evidence="2 3">
    <name type="scientific">Aphis craccivora</name>
    <name type="common">Cowpea aphid</name>
    <dbReference type="NCBI Taxonomy" id="307492"/>
    <lineage>
        <taxon>Eukaryota</taxon>
        <taxon>Metazoa</taxon>
        <taxon>Ecdysozoa</taxon>
        <taxon>Arthropoda</taxon>
        <taxon>Hexapoda</taxon>
        <taxon>Insecta</taxon>
        <taxon>Pterygota</taxon>
        <taxon>Neoptera</taxon>
        <taxon>Paraneoptera</taxon>
        <taxon>Hemiptera</taxon>
        <taxon>Sternorrhyncha</taxon>
        <taxon>Aphidomorpha</taxon>
        <taxon>Aphidoidea</taxon>
        <taxon>Aphididae</taxon>
        <taxon>Aphidini</taxon>
        <taxon>Aphis</taxon>
        <taxon>Aphis</taxon>
    </lineage>
</organism>
<comment type="caution">
    <text evidence="2">The sequence shown here is derived from an EMBL/GenBank/DDBJ whole genome shotgun (WGS) entry which is preliminary data.</text>
</comment>
<reference evidence="2 3" key="1">
    <citation type="submission" date="2019-08" db="EMBL/GenBank/DDBJ databases">
        <title>Whole genome of Aphis craccivora.</title>
        <authorList>
            <person name="Voronova N.V."/>
            <person name="Shulinski R.S."/>
            <person name="Bandarenka Y.V."/>
            <person name="Zhorov D.G."/>
            <person name="Warner D."/>
        </authorList>
    </citation>
    <scope>NUCLEOTIDE SEQUENCE [LARGE SCALE GENOMIC DNA]</scope>
    <source>
        <strain evidence="2">180601</strain>
        <tissue evidence="2">Whole Body</tissue>
    </source>
</reference>
<evidence type="ECO:0000313" key="3">
    <source>
        <dbReference type="Proteomes" id="UP000478052"/>
    </source>
</evidence>
<evidence type="ECO:0000313" key="2">
    <source>
        <dbReference type="EMBL" id="KAF0773676.1"/>
    </source>
</evidence>
<accession>A0A6G0ZQQ9</accession>
<sequence length="176" mass="19220">MCIILYGAVGQNTSHNSMRFGIQSVGTLSGRSSRIIAATGTFDVGRRTDELLTFRRLRQRITGHGARGFKRCSESQATVDVATTAIINRKTSAGGSGDYTTPPPINTSTEHKIGQYSQDLPRQTCAVRELLTIRYLAVARPTQGRLAQFGRFCLHNLTVARPTKGRLALGIRSINI</sequence>
<dbReference type="EMBL" id="VUJU01000039">
    <property type="protein sequence ID" value="KAF0773676.1"/>
    <property type="molecule type" value="Genomic_DNA"/>
</dbReference>
<keyword evidence="3" id="KW-1185">Reference proteome</keyword>
<evidence type="ECO:0000256" key="1">
    <source>
        <dbReference type="SAM" id="MobiDB-lite"/>
    </source>
</evidence>
<dbReference type="AlphaFoldDB" id="A0A6G0ZQQ9"/>
<feature type="region of interest" description="Disordered" evidence="1">
    <location>
        <begin position="92"/>
        <end position="111"/>
    </location>
</feature>
<proteinExistence type="predicted"/>
<name>A0A6G0ZQQ9_APHCR</name>
<dbReference type="Proteomes" id="UP000478052">
    <property type="component" value="Unassembled WGS sequence"/>
</dbReference>
<gene>
    <name evidence="2" type="ORF">FWK35_00000101</name>
</gene>
<protein>
    <submittedName>
        <fullName evidence="2">Uncharacterized protein</fullName>
    </submittedName>
</protein>